<feature type="transmembrane region" description="Helical" evidence="1">
    <location>
        <begin position="150"/>
        <end position="174"/>
    </location>
</feature>
<proteinExistence type="predicted"/>
<protein>
    <submittedName>
        <fullName evidence="3">UBA-e1-C domain-containing protein</fullName>
    </submittedName>
</protein>
<keyword evidence="1" id="KW-0812">Transmembrane</keyword>
<name>A0A8H6SAZ0_MYCCL</name>
<evidence type="ECO:0000313" key="3">
    <source>
        <dbReference type="EMBL" id="KAF7296226.1"/>
    </source>
</evidence>
<keyword evidence="4" id="KW-1185">Reference proteome</keyword>
<organism evidence="3 4">
    <name type="scientific">Mycena chlorophos</name>
    <name type="common">Agaric fungus</name>
    <name type="synonym">Agaricus chlorophos</name>
    <dbReference type="NCBI Taxonomy" id="658473"/>
    <lineage>
        <taxon>Eukaryota</taxon>
        <taxon>Fungi</taxon>
        <taxon>Dikarya</taxon>
        <taxon>Basidiomycota</taxon>
        <taxon>Agaricomycotina</taxon>
        <taxon>Agaricomycetes</taxon>
        <taxon>Agaricomycetidae</taxon>
        <taxon>Agaricales</taxon>
        <taxon>Marasmiineae</taxon>
        <taxon>Mycenaceae</taxon>
        <taxon>Mycena</taxon>
    </lineage>
</organism>
<feature type="domain" description="DUF6533" evidence="2">
    <location>
        <begin position="35"/>
        <end position="74"/>
    </location>
</feature>
<reference evidence="3" key="1">
    <citation type="submission" date="2020-05" db="EMBL/GenBank/DDBJ databases">
        <title>Mycena genomes resolve the evolution of fungal bioluminescence.</title>
        <authorList>
            <person name="Tsai I.J."/>
        </authorList>
    </citation>
    <scope>NUCLEOTIDE SEQUENCE</scope>
    <source>
        <strain evidence="3">110903Hualien_Pintung</strain>
    </source>
</reference>
<feature type="transmembrane region" description="Helical" evidence="1">
    <location>
        <begin position="20"/>
        <end position="43"/>
    </location>
</feature>
<dbReference type="Pfam" id="PF20151">
    <property type="entry name" value="DUF6533"/>
    <property type="match status" value="1"/>
</dbReference>
<keyword evidence="1" id="KW-1133">Transmembrane helix</keyword>
<sequence>MSTTATNSTSSSSTVSQSEYNALVLASLIPLHAVLVGLTWILHDYVVTLEDEIRYIWPQKFNFSKFMFIWIRYYRLVLHSCSSMLFRFTSLLAPTLLRQIFVLRWILSSVWLVQGPFGVLKLSCNFGSMQSMDVPNGQALLTYPWSPLLILFKVAAFNFILFCGSIAGFLWILIFNHSRRAAVIASVIHLDLPGCPSVHSGIEWAQWVPATIFEGILFAFALAKTLESSISSLRRKKRLSLFELLLRDNILYFFGITAILVFNNVNLVLHTNLALTKTSLKLMVVTVTHIPWFSYGPFHAAVGVMTTRMLISLRKATIEKSVVDMASAESETVEMMNTGAQKSIPRLRSLADSDTIVFGGDSGGTL</sequence>
<gene>
    <name evidence="3" type="ORF">HMN09_01091600</name>
</gene>
<feature type="transmembrane region" description="Helical" evidence="1">
    <location>
        <begin position="282"/>
        <end position="305"/>
    </location>
</feature>
<evidence type="ECO:0000259" key="2">
    <source>
        <dbReference type="Pfam" id="PF20151"/>
    </source>
</evidence>
<dbReference type="AlphaFoldDB" id="A0A8H6SAZ0"/>
<accession>A0A8H6SAZ0</accession>
<dbReference type="InterPro" id="IPR045340">
    <property type="entry name" value="DUF6533"/>
</dbReference>
<dbReference type="Proteomes" id="UP000613580">
    <property type="component" value="Unassembled WGS sequence"/>
</dbReference>
<evidence type="ECO:0000313" key="4">
    <source>
        <dbReference type="Proteomes" id="UP000613580"/>
    </source>
</evidence>
<comment type="caution">
    <text evidence="3">The sequence shown here is derived from an EMBL/GenBank/DDBJ whole genome shotgun (WGS) entry which is preliminary data.</text>
</comment>
<keyword evidence="1" id="KW-0472">Membrane</keyword>
<dbReference type="EMBL" id="JACAZE010000017">
    <property type="protein sequence ID" value="KAF7296226.1"/>
    <property type="molecule type" value="Genomic_DNA"/>
</dbReference>
<dbReference type="OrthoDB" id="3258294at2759"/>
<feature type="transmembrane region" description="Helical" evidence="1">
    <location>
        <begin position="244"/>
        <end position="262"/>
    </location>
</feature>
<evidence type="ECO:0000256" key="1">
    <source>
        <dbReference type="SAM" id="Phobius"/>
    </source>
</evidence>